<dbReference type="AlphaFoldDB" id="A0A1H5RU97"/>
<dbReference type="RefSeq" id="WP_103895236.1">
    <property type="nucleotide sequence ID" value="NZ_FNUK01000001.1"/>
</dbReference>
<proteinExistence type="predicted"/>
<dbReference type="EMBL" id="FNUK01000001">
    <property type="protein sequence ID" value="SEF41895.1"/>
    <property type="molecule type" value="Genomic_DNA"/>
</dbReference>
<dbReference type="OrthoDB" id="1953023at2"/>
<dbReference type="InterPro" id="IPR008983">
    <property type="entry name" value="Tumour_necrosis_fac-like_dom"/>
</dbReference>
<keyword evidence="2" id="KW-1185">Reference proteome</keyword>
<dbReference type="Proteomes" id="UP000242850">
    <property type="component" value="Unassembled WGS sequence"/>
</dbReference>
<reference evidence="2" key="1">
    <citation type="submission" date="2016-10" db="EMBL/GenBank/DDBJ databases">
        <authorList>
            <person name="Varghese N."/>
            <person name="Submissions S."/>
        </authorList>
    </citation>
    <scope>NUCLEOTIDE SEQUENCE [LARGE SCALE GENOMIC DNA]</scope>
    <source>
        <strain evidence="2">DSM 5463</strain>
    </source>
</reference>
<accession>A0A1H5RU97</accession>
<dbReference type="Gene3D" id="2.60.120.40">
    <property type="match status" value="1"/>
</dbReference>
<name>A0A1H5RU97_9CLOT</name>
<protein>
    <recommendedName>
        <fullName evidence="3">BclA C-terminal domain-containing protein</fullName>
    </recommendedName>
</protein>
<gene>
    <name evidence="1" type="ORF">SAMN05660865_00216</name>
</gene>
<evidence type="ECO:0000313" key="1">
    <source>
        <dbReference type="EMBL" id="SEF41895.1"/>
    </source>
</evidence>
<evidence type="ECO:0000313" key="2">
    <source>
        <dbReference type="Proteomes" id="UP000242850"/>
    </source>
</evidence>
<organism evidence="1 2">
    <name type="scientific">Caloramator fervidus</name>
    <dbReference type="NCBI Taxonomy" id="29344"/>
    <lineage>
        <taxon>Bacteria</taxon>
        <taxon>Bacillati</taxon>
        <taxon>Bacillota</taxon>
        <taxon>Clostridia</taxon>
        <taxon>Eubacteriales</taxon>
        <taxon>Clostridiaceae</taxon>
        <taxon>Caloramator</taxon>
    </lineage>
</organism>
<evidence type="ECO:0008006" key="3">
    <source>
        <dbReference type="Google" id="ProtNLM"/>
    </source>
</evidence>
<sequence length="161" mass="18538">MTCNNYINWCLKWLCEEEQWKNFCDFGYIYRIEKDDYETFPQNSFISFEGAITKGGIIFDPLVPTDIIIKNPGIYEVIFYLNCNSQSIVALKIDSQNISFQNTYKNNAASQAIYGHSILEILNQNTILRIIVLNFTGLKLEKTQGNEPKSTNASIIIKRIC</sequence>